<keyword evidence="5" id="KW-1185">Reference proteome</keyword>
<feature type="transmembrane region" description="Helical" evidence="2">
    <location>
        <begin position="180"/>
        <end position="199"/>
    </location>
</feature>
<evidence type="ECO:0000313" key="4">
    <source>
        <dbReference type="EMBL" id="KAK7684417.1"/>
    </source>
</evidence>
<evidence type="ECO:0000256" key="1">
    <source>
        <dbReference type="SAM" id="MobiDB-lite"/>
    </source>
</evidence>
<organism evidence="4 5">
    <name type="scientific">Cerrena zonata</name>
    <dbReference type="NCBI Taxonomy" id="2478898"/>
    <lineage>
        <taxon>Eukaryota</taxon>
        <taxon>Fungi</taxon>
        <taxon>Dikarya</taxon>
        <taxon>Basidiomycota</taxon>
        <taxon>Agaricomycotina</taxon>
        <taxon>Agaricomycetes</taxon>
        <taxon>Polyporales</taxon>
        <taxon>Cerrenaceae</taxon>
        <taxon>Cerrena</taxon>
    </lineage>
</organism>
<feature type="compositionally biased region" description="Low complexity" evidence="1">
    <location>
        <begin position="1"/>
        <end position="10"/>
    </location>
</feature>
<evidence type="ECO:0000313" key="5">
    <source>
        <dbReference type="Proteomes" id="UP001385951"/>
    </source>
</evidence>
<dbReference type="AlphaFoldDB" id="A0AAW0G4C3"/>
<feature type="transmembrane region" description="Helical" evidence="2">
    <location>
        <begin position="385"/>
        <end position="405"/>
    </location>
</feature>
<feature type="domain" description="DUF6535" evidence="3">
    <location>
        <begin position="158"/>
        <end position="337"/>
    </location>
</feature>
<proteinExistence type="predicted"/>
<name>A0AAW0G4C3_9APHY</name>
<keyword evidence="2" id="KW-0812">Transmembrane</keyword>
<dbReference type="EMBL" id="JASBNA010000025">
    <property type="protein sequence ID" value="KAK7684417.1"/>
    <property type="molecule type" value="Genomic_DNA"/>
</dbReference>
<sequence length="746" mass="83699">MASRSPSTKSHSSRKRQSQTRSSPSSIPVKSINDEAQTTEEPNSVLPSVILSPGENDIQMDVLQCKPLPNIEPGIDEPRTGGHLPFYQLHEVSPLPANDATRGATEQSATTPTAHYSIPLQNGDQGYGATDNSISKKESVDHVDEVHRVQLEPERTGWARLYDLVRQFDKDRVEDVKEDIDTLLVFAGLFSAVVTAFIIETYKNLQSQPDDTSTQVLLHISAQLASLSLNGNFINSTIPSFTPTPFLTLGSTVLVNTLWVSSLIIALITASLGILVKQWFHELLAYETHNPQERLKLRFFRERGLERWRVFAIASSLPLLLQLALLLFLIGLAAFLHSLNPVVGWITTGIMIAWLAVFIFTTLAPTFSSQCPYKVPMLKGLLTQLRSFLVSLATLVHPLIKFVLLKVPNTWIFLRNLHHRSEKWPNKLKNQEEDQICKRGSLSMPILVCAKDLLHGERLNDTIRECFGTISAEDMKSTSQESIEKQGPVYHGLIPDVSQGMPNGMVSFILNILEERSISIYFDEGPNMACLSPLYSCLALALSGIYDPAIDRSIPRTHLPTFIRLIQKGPTSAAFSILAMYSIHHHTLQKYPATYNQPFWWLTYTEMKEYGIGDQFVLNLIAATRALVDSLWDKTEPESDIKKIVNCITQIKQNARWSGFAIPLDPVPLLDVFSTILWGLIPEPVIERHHATICEVNDELVELLKDLGETSWTYSHKQCVGWTITHLDNRGFGGQLVTELRRLIQI</sequence>
<protein>
    <recommendedName>
        <fullName evidence="3">DUF6535 domain-containing protein</fullName>
    </recommendedName>
</protein>
<evidence type="ECO:0000259" key="3">
    <source>
        <dbReference type="Pfam" id="PF20153"/>
    </source>
</evidence>
<feature type="transmembrane region" description="Helical" evidence="2">
    <location>
        <begin position="253"/>
        <end position="276"/>
    </location>
</feature>
<keyword evidence="2" id="KW-1133">Transmembrane helix</keyword>
<feature type="transmembrane region" description="Helical" evidence="2">
    <location>
        <begin position="342"/>
        <end position="364"/>
    </location>
</feature>
<dbReference type="InterPro" id="IPR045338">
    <property type="entry name" value="DUF6535"/>
</dbReference>
<feature type="compositionally biased region" description="Polar residues" evidence="1">
    <location>
        <begin position="104"/>
        <end position="124"/>
    </location>
</feature>
<keyword evidence="2" id="KW-0472">Membrane</keyword>
<gene>
    <name evidence="4" type="ORF">QCA50_012364</name>
</gene>
<accession>A0AAW0G4C3</accession>
<dbReference type="Proteomes" id="UP001385951">
    <property type="component" value="Unassembled WGS sequence"/>
</dbReference>
<dbReference type="Pfam" id="PF20153">
    <property type="entry name" value="DUF6535"/>
    <property type="match status" value="1"/>
</dbReference>
<feature type="compositionally biased region" description="Polar residues" evidence="1">
    <location>
        <begin position="34"/>
        <end position="46"/>
    </location>
</feature>
<evidence type="ECO:0000256" key="2">
    <source>
        <dbReference type="SAM" id="Phobius"/>
    </source>
</evidence>
<reference evidence="4 5" key="1">
    <citation type="submission" date="2022-09" db="EMBL/GenBank/DDBJ databases">
        <authorList>
            <person name="Palmer J.M."/>
        </authorList>
    </citation>
    <scope>NUCLEOTIDE SEQUENCE [LARGE SCALE GENOMIC DNA]</scope>
    <source>
        <strain evidence="4 5">DSM 7382</strain>
    </source>
</reference>
<feature type="region of interest" description="Disordered" evidence="1">
    <location>
        <begin position="1"/>
        <end position="51"/>
    </location>
</feature>
<feature type="transmembrane region" description="Helical" evidence="2">
    <location>
        <begin position="310"/>
        <end position="336"/>
    </location>
</feature>
<comment type="caution">
    <text evidence="4">The sequence shown here is derived from an EMBL/GenBank/DDBJ whole genome shotgun (WGS) entry which is preliminary data.</text>
</comment>
<feature type="region of interest" description="Disordered" evidence="1">
    <location>
        <begin position="99"/>
        <end position="126"/>
    </location>
</feature>